<feature type="compositionally biased region" description="Basic and acidic residues" evidence="1">
    <location>
        <begin position="293"/>
        <end position="312"/>
    </location>
</feature>
<dbReference type="OrthoDB" id="3550599at2759"/>
<gene>
    <name evidence="2" type="ORF">FBEOM_601</name>
</gene>
<reference evidence="2" key="2">
    <citation type="submission" date="2020-02" db="EMBL/GenBank/DDBJ databases">
        <title>Identification and distribution of gene clusters putatively required for synthesis of sphingolipid metabolism inhibitors in phylogenetically diverse species of the filamentous fungus Fusarium.</title>
        <authorList>
            <person name="Kim H.-S."/>
            <person name="Busman M."/>
            <person name="Brown D.W."/>
            <person name="Divon H."/>
            <person name="Uhlig S."/>
            <person name="Proctor R.H."/>
        </authorList>
    </citation>
    <scope>NUCLEOTIDE SEQUENCE</scope>
    <source>
        <strain evidence="2">NRRL 25174</strain>
    </source>
</reference>
<dbReference type="AlphaFoldDB" id="A0A9P5E1Q5"/>
<evidence type="ECO:0000313" key="3">
    <source>
        <dbReference type="Proteomes" id="UP000730481"/>
    </source>
</evidence>
<comment type="caution">
    <text evidence="2">The sequence shown here is derived from an EMBL/GenBank/DDBJ whole genome shotgun (WGS) entry which is preliminary data.</text>
</comment>
<reference evidence="2" key="1">
    <citation type="journal article" date="2017" name="Mycologia">
        <title>Fusarium algeriense, sp. nov., a novel toxigenic crown rot pathogen of durum wheat from Algeria is nested in the Fusarium burgessii species complex.</title>
        <authorList>
            <person name="Laraba I."/>
            <person name="Keddad A."/>
            <person name="Boureghda H."/>
            <person name="Abdallah N."/>
            <person name="Vaughan M.M."/>
            <person name="Proctor R.H."/>
            <person name="Busman M."/>
            <person name="O'Donnell K."/>
        </authorList>
    </citation>
    <scope>NUCLEOTIDE SEQUENCE</scope>
    <source>
        <strain evidence="2">NRRL 25174</strain>
    </source>
</reference>
<feature type="compositionally biased region" description="Basic and acidic residues" evidence="1">
    <location>
        <begin position="485"/>
        <end position="497"/>
    </location>
</feature>
<feature type="region of interest" description="Disordered" evidence="1">
    <location>
        <begin position="485"/>
        <end position="513"/>
    </location>
</feature>
<feature type="region of interest" description="Disordered" evidence="1">
    <location>
        <begin position="551"/>
        <end position="571"/>
    </location>
</feature>
<feature type="compositionally biased region" description="Basic and acidic residues" evidence="1">
    <location>
        <begin position="101"/>
        <end position="116"/>
    </location>
</feature>
<sequence length="571" mass="63713">MTASTHVGGTCAVLTCQKIILLSSRRYCDQHSALEATAASRDLSATNLAKGFRPSNRTLVARRGGGKFVFTPSQHISRPDPVSQQAFCPDNSARVAQSSKANEKEVSASCSVREDSVDATNRSHRLQQEHAVNHLESTPNSARIRPTQDVAKTDGDSSASQVKSHTVPDTQNQLDTDLQAMTESTTSQLRDPVMSSQKHAPSQAVGSEVLLTRDLKIDARKNGQISRPTASQSSAWPVETVSKAASSNGVFKKIEPSPGPSSESHVSATAYVKPIQSISDGGVKLKSSPRQSKSKENELPKHSEHHYLETRKTSKAKLSSTPTKRPAPLPSKGLPVRKRHFQGSPLEDSAEVDDEVNMADVSDIDEEVNPVKTVPLSLHAKAEARRKKLLVDFDSEAFDSLIYRQSNLRPPPQVQVSSRIANYNTIFDEQKPLYLPVNPAVHHMHKRSRAWYKKKCEEIRRRPKRKEWFGKVVERQRWLRAMEIEQQEKSQEAERDGTAPPYKPPEPRGVKRTLDFGDVPEEELPEYVRSNPAWLKACAWFRECEKKAAARQRHVNNKTKETESYFQSLNA</sequence>
<feature type="region of interest" description="Disordered" evidence="1">
    <location>
        <begin position="221"/>
        <end position="240"/>
    </location>
</feature>
<feature type="compositionally biased region" description="Polar residues" evidence="1">
    <location>
        <begin position="156"/>
        <end position="200"/>
    </location>
</feature>
<evidence type="ECO:0000256" key="1">
    <source>
        <dbReference type="SAM" id="MobiDB-lite"/>
    </source>
</evidence>
<feature type="region of interest" description="Disordered" evidence="1">
    <location>
        <begin position="280"/>
        <end position="353"/>
    </location>
</feature>
<proteinExistence type="predicted"/>
<feature type="region of interest" description="Disordered" evidence="1">
    <location>
        <begin position="93"/>
        <end position="207"/>
    </location>
</feature>
<dbReference type="Proteomes" id="UP000730481">
    <property type="component" value="Unassembled WGS sequence"/>
</dbReference>
<dbReference type="EMBL" id="PVQB02000026">
    <property type="protein sequence ID" value="KAF4345492.1"/>
    <property type="molecule type" value="Genomic_DNA"/>
</dbReference>
<name>A0A9P5E1Q5_9HYPO</name>
<feature type="compositionally biased region" description="Polar residues" evidence="1">
    <location>
        <begin position="223"/>
        <end position="235"/>
    </location>
</feature>
<accession>A0A9P5E1Q5</accession>
<keyword evidence="3" id="KW-1185">Reference proteome</keyword>
<organism evidence="2 3">
    <name type="scientific">Fusarium beomiforme</name>
    <dbReference type="NCBI Taxonomy" id="44412"/>
    <lineage>
        <taxon>Eukaryota</taxon>
        <taxon>Fungi</taxon>
        <taxon>Dikarya</taxon>
        <taxon>Ascomycota</taxon>
        <taxon>Pezizomycotina</taxon>
        <taxon>Sordariomycetes</taxon>
        <taxon>Hypocreomycetidae</taxon>
        <taxon>Hypocreales</taxon>
        <taxon>Nectriaceae</taxon>
        <taxon>Fusarium</taxon>
        <taxon>Fusarium burgessii species complex</taxon>
    </lineage>
</organism>
<evidence type="ECO:0000313" key="2">
    <source>
        <dbReference type="EMBL" id="KAF4345492.1"/>
    </source>
</evidence>
<protein>
    <submittedName>
        <fullName evidence="2">Uncharacterized protein</fullName>
    </submittedName>
</protein>